<dbReference type="EMBL" id="MAAO01000007">
    <property type="protein sequence ID" value="OUR95695.1"/>
    <property type="molecule type" value="Genomic_DNA"/>
</dbReference>
<evidence type="ECO:0000313" key="1">
    <source>
        <dbReference type="EMBL" id="OUR95695.1"/>
    </source>
</evidence>
<reference evidence="2" key="1">
    <citation type="journal article" date="2017" name="Proc. Natl. Acad. Sci. U.S.A.">
        <title>Simulation of Deepwater Horizon oil plume reveals substrate specialization within a complex community of hydrocarbon-degraders.</title>
        <authorList>
            <person name="Hu P."/>
            <person name="Dubinsky E.A."/>
            <person name="Probst A.J."/>
            <person name="Wang J."/>
            <person name="Sieber C.M.K."/>
            <person name="Tom L.M."/>
            <person name="Gardinali P."/>
            <person name="Banfield J.F."/>
            <person name="Atlas R.M."/>
            <person name="Andersen G.L."/>
        </authorList>
    </citation>
    <scope>NUCLEOTIDE SEQUENCE [LARGE SCALE GENOMIC DNA]</scope>
</reference>
<sequence>MQYRFTDKLLTEVLIDKLIKLSNINKELERCYSCEELLGNIKRIHDALERGTLKIDRMSSSETIDEVNAQIEKQEKIRREYTVIEEDMFEIERQYRIVKIMEQLLGEELWDIKQR</sequence>
<comment type="caution">
    <text evidence="1">The sequence shown here is derived from an EMBL/GenBank/DDBJ whole genome shotgun (WGS) entry which is preliminary data.</text>
</comment>
<gene>
    <name evidence="1" type="ORF">A9Q84_14435</name>
</gene>
<evidence type="ECO:0000313" key="2">
    <source>
        <dbReference type="Proteomes" id="UP000196531"/>
    </source>
</evidence>
<proteinExistence type="predicted"/>
<accession>A0A1Y5F8U6</accession>
<name>A0A1Y5F8U6_9BACT</name>
<organism evidence="1 2">
    <name type="scientific">Halobacteriovorax marinus</name>
    <dbReference type="NCBI Taxonomy" id="97084"/>
    <lineage>
        <taxon>Bacteria</taxon>
        <taxon>Pseudomonadati</taxon>
        <taxon>Bdellovibrionota</taxon>
        <taxon>Bacteriovoracia</taxon>
        <taxon>Bacteriovoracales</taxon>
        <taxon>Halobacteriovoraceae</taxon>
        <taxon>Halobacteriovorax</taxon>
    </lineage>
</organism>
<protein>
    <submittedName>
        <fullName evidence="1">Uncharacterized protein</fullName>
    </submittedName>
</protein>
<dbReference type="AlphaFoldDB" id="A0A1Y5F8U6"/>
<dbReference type="Proteomes" id="UP000196531">
    <property type="component" value="Unassembled WGS sequence"/>
</dbReference>